<evidence type="ECO:0008006" key="3">
    <source>
        <dbReference type="Google" id="ProtNLM"/>
    </source>
</evidence>
<protein>
    <recommendedName>
        <fullName evidence="3">F-box domain-containing protein</fullName>
    </recommendedName>
</protein>
<evidence type="ECO:0000313" key="2">
    <source>
        <dbReference type="Proteomes" id="UP000800235"/>
    </source>
</evidence>
<dbReference type="OrthoDB" id="4840564at2759"/>
<dbReference type="Proteomes" id="UP000800235">
    <property type="component" value="Unassembled WGS sequence"/>
</dbReference>
<gene>
    <name evidence="1" type="ORF">EJ08DRAFT_702576</name>
</gene>
<keyword evidence="2" id="KW-1185">Reference proteome</keyword>
<proteinExistence type="predicted"/>
<organism evidence="1 2">
    <name type="scientific">Tothia fuscella</name>
    <dbReference type="NCBI Taxonomy" id="1048955"/>
    <lineage>
        <taxon>Eukaryota</taxon>
        <taxon>Fungi</taxon>
        <taxon>Dikarya</taxon>
        <taxon>Ascomycota</taxon>
        <taxon>Pezizomycotina</taxon>
        <taxon>Dothideomycetes</taxon>
        <taxon>Pleosporomycetidae</taxon>
        <taxon>Venturiales</taxon>
        <taxon>Cylindrosympodiaceae</taxon>
        <taxon>Tothia</taxon>
    </lineage>
</organism>
<dbReference type="EMBL" id="MU007112">
    <property type="protein sequence ID" value="KAF2420205.1"/>
    <property type="molecule type" value="Genomic_DNA"/>
</dbReference>
<reference evidence="1" key="1">
    <citation type="journal article" date="2020" name="Stud. Mycol.">
        <title>101 Dothideomycetes genomes: a test case for predicting lifestyles and emergence of pathogens.</title>
        <authorList>
            <person name="Haridas S."/>
            <person name="Albert R."/>
            <person name="Binder M."/>
            <person name="Bloem J."/>
            <person name="Labutti K."/>
            <person name="Salamov A."/>
            <person name="Andreopoulos B."/>
            <person name="Baker S."/>
            <person name="Barry K."/>
            <person name="Bills G."/>
            <person name="Bluhm B."/>
            <person name="Cannon C."/>
            <person name="Castanera R."/>
            <person name="Culley D."/>
            <person name="Daum C."/>
            <person name="Ezra D."/>
            <person name="Gonzalez J."/>
            <person name="Henrissat B."/>
            <person name="Kuo A."/>
            <person name="Liang C."/>
            <person name="Lipzen A."/>
            <person name="Lutzoni F."/>
            <person name="Magnuson J."/>
            <person name="Mondo S."/>
            <person name="Nolan M."/>
            <person name="Ohm R."/>
            <person name="Pangilinan J."/>
            <person name="Park H.-J."/>
            <person name="Ramirez L."/>
            <person name="Alfaro M."/>
            <person name="Sun H."/>
            <person name="Tritt A."/>
            <person name="Yoshinaga Y."/>
            <person name="Zwiers L.-H."/>
            <person name="Turgeon B."/>
            <person name="Goodwin S."/>
            <person name="Spatafora J."/>
            <person name="Crous P."/>
            <person name="Grigoriev I."/>
        </authorList>
    </citation>
    <scope>NUCLEOTIDE SEQUENCE</scope>
    <source>
        <strain evidence="1">CBS 130266</strain>
    </source>
</reference>
<evidence type="ECO:0000313" key="1">
    <source>
        <dbReference type="EMBL" id="KAF2420205.1"/>
    </source>
</evidence>
<comment type="caution">
    <text evidence="1">The sequence shown here is derived from an EMBL/GenBank/DDBJ whole genome shotgun (WGS) entry which is preliminary data.</text>
</comment>
<sequence>MKQLQLAGSENEMPKLEFPIIDTLVDSIYEDSRTPKREALILRLPDELLSEVVGLAAIPSQKGCPRKLYTQALSLTKVCKRFHRCALPFLYSSFYNDECHTLVPPCEAITNYHRTIKRNQPLGRFCKTVKLKVGDVTSPKSPADYHIATEILCCLPEVTVFECRGGWNGTLGPYLWAMVANALKHMTNIKEMTLYRHATRGLLMTEIINNVRLPALEKLSLYGISAVRTDECGEKRKGLYLRTPFNGYEGTASFTNLEIHDFMERLPALMRLLAWPKKLEHFRFGIVPSNEAQWRLSKFEMLLAPYKASLKSLSLPFFPGEGPATIDLMDFSELTTLTLSREGWECTPEVASSTVLAPRLQHFIWDFGMYDETSGWLIDFTQRDADWLLQFAKLANKRKSALRCIEVSWNNPSEDKGIEDPWTLLEELEIALEAMGIQLKYSLRSVEHGGWIEDMMKHIYSESPRRARG</sequence>
<dbReference type="AlphaFoldDB" id="A0A9P4NG69"/>
<accession>A0A9P4NG69</accession>
<name>A0A9P4NG69_9PEZI</name>